<proteinExistence type="predicted"/>
<organism evidence="1 2">
    <name type="scientific">Paraburkholderia ribeironis</name>
    <dbReference type="NCBI Taxonomy" id="1247936"/>
    <lineage>
        <taxon>Bacteria</taxon>
        <taxon>Pseudomonadati</taxon>
        <taxon>Pseudomonadota</taxon>
        <taxon>Betaproteobacteria</taxon>
        <taxon>Burkholderiales</taxon>
        <taxon>Burkholderiaceae</taxon>
        <taxon>Paraburkholderia</taxon>
    </lineage>
</organism>
<protein>
    <submittedName>
        <fullName evidence="1">Uncharacterized protein</fullName>
    </submittedName>
</protein>
<reference evidence="1 2" key="1">
    <citation type="submission" date="2016-12" db="EMBL/GenBank/DDBJ databases">
        <authorList>
            <person name="Song W.-J."/>
            <person name="Kurnit D.M."/>
        </authorList>
    </citation>
    <scope>NUCLEOTIDE SEQUENCE [LARGE SCALE GENOMIC DNA]</scope>
    <source>
        <strain evidence="1 2">STM7296</strain>
    </source>
</reference>
<accession>A0A1N7RUZ4</accession>
<dbReference type="Proteomes" id="UP000187012">
    <property type="component" value="Unassembled WGS sequence"/>
</dbReference>
<evidence type="ECO:0000313" key="2">
    <source>
        <dbReference type="Proteomes" id="UP000187012"/>
    </source>
</evidence>
<name>A0A1N7RUZ4_9BURK</name>
<gene>
    <name evidence="1" type="ORF">BN2475_180040</name>
</gene>
<keyword evidence="2" id="KW-1185">Reference proteome</keyword>
<dbReference type="EMBL" id="CYGX02000018">
    <property type="protein sequence ID" value="SIT38917.1"/>
    <property type="molecule type" value="Genomic_DNA"/>
</dbReference>
<evidence type="ECO:0000313" key="1">
    <source>
        <dbReference type="EMBL" id="SIT38917.1"/>
    </source>
</evidence>
<sequence length="119" mass="13032">MAFSAEFVMACPPFEISSPAPAIVLQPASAAVPAMRSKAISRFMRILLVENASVDGPAFHGTRQLSFDRGLRQSIGSDCMVKKVRGRRCQPLGDFVVGVLRCLRRRTPTPVANRCREPC</sequence>
<dbReference type="AlphaFoldDB" id="A0A1N7RUZ4"/>